<feature type="region of interest" description="Disordered" evidence="1">
    <location>
        <begin position="15"/>
        <end position="35"/>
    </location>
</feature>
<evidence type="ECO:0000313" key="2">
    <source>
        <dbReference type="EMBL" id="GMF42315.1"/>
    </source>
</evidence>
<sequence length="306" mass="32336">MYCVENSADIVGKDCGGGDQRADDFRPGQLDDPNEDADRKAWISVVGAAIAIYSSGGHDLPVPETSVDESDSGSRRCPGVEAHATATLCTVCKEDSQCYKTVTHPASIPPVRLPVGTAAWGSTTTNAVDPQSPASLRAASHSSVRPKKAVTTKKAGASINSQANTSKTSANSYSTGSLPNAAPTKATSKPRVGKEKAQQAPCKPKVKKTTTTNAAALQNELSRRLQATARNFVSATVAFAPPNEDWMDPEQYSSVGAAFLVGVVTRFAITSAKMLTMCACRQHCLKFGGLILYSRRRNTSIKLMKA</sequence>
<dbReference type="Proteomes" id="UP001165121">
    <property type="component" value="Unassembled WGS sequence"/>
</dbReference>
<proteinExistence type="predicted"/>
<feature type="compositionally biased region" description="Polar residues" evidence="1">
    <location>
        <begin position="158"/>
        <end position="178"/>
    </location>
</feature>
<keyword evidence="3" id="KW-1185">Reference proteome</keyword>
<feature type="region of interest" description="Disordered" evidence="1">
    <location>
        <begin position="124"/>
        <end position="211"/>
    </location>
</feature>
<comment type="caution">
    <text evidence="2">The sequence shown here is derived from an EMBL/GenBank/DDBJ whole genome shotgun (WGS) entry which is preliminary data.</text>
</comment>
<accession>A0A9W6XM23</accession>
<protein>
    <submittedName>
        <fullName evidence="2">Unnamed protein product</fullName>
    </submittedName>
</protein>
<evidence type="ECO:0000256" key="1">
    <source>
        <dbReference type="SAM" id="MobiDB-lite"/>
    </source>
</evidence>
<evidence type="ECO:0000313" key="3">
    <source>
        <dbReference type="Proteomes" id="UP001165121"/>
    </source>
</evidence>
<dbReference type="AlphaFoldDB" id="A0A9W6XM23"/>
<feature type="compositionally biased region" description="Polar residues" evidence="1">
    <location>
        <begin position="124"/>
        <end position="134"/>
    </location>
</feature>
<dbReference type="EMBL" id="BSXT01001422">
    <property type="protein sequence ID" value="GMF42315.1"/>
    <property type="molecule type" value="Genomic_DNA"/>
</dbReference>
<name>A0A9W6XM23_9STRA</name>
<gene>
    <name evidence="2" type="ORF">Pfra01_001378500</name>
</gene>
<organism evidence="2 3">
    <name type="scientific">Phytophthora fragariaefolia</name>
    <dbReference type="NCBI Taxonomy" id="1490495"/>
    <lineage>
        <taxon>Eukaryota</taxon>
        <taxon>Sar</taxon>
        <taxon>Stramenopiles</taxon>
        <taxon>Oomycota</taxon>
        <taxon>Peronosporomycetes</taxon>
        <taxon>Peronosporales</taxon>
        <taxon>Peronosporaceae</taxon>
        <taxon>Phytophthora</taxon>
    </lineage>
</organism>
<reference evidence="2" key="1">
    <citation type="submission" date="2023-04" db="EMBL/GenBank/DDBJ databases">
        <title>Phytophthora fragariaefolia NBRC 109709.</title>
        <authorList>
            <person name="Ichikawa N."/>
            <person name="Sato H."/>
            <person name="Tonouchi N."/>
        </authorList>
    </citation>
    <scope>NUCLEOTIDE SEQUENCE</scope>
    <source>
        <strain evidence="2">NBRC 109709</strain>
    </source>
</reference>